<keyword evidence="3" id="KW-1185">Reference proteome</keyword>
<feature type="compositionally biased region" description="Polar residues" evidence="1">
    <location>
        <begin position="1"/>
        <end position="11"/>
    </location>
</feature>
<feature type="non-terminal residue" evidence="2">
    <location>
        <position position="299"/>
    </location>
</feature>
<feature type="region of interest" description="Disordered" evidence="1">
    <location>
        <begin position="1"/>
        <end position="36"/>
    </location>
</feature>
<feature type="compositionally biased region" description="Polar residues" evidence="1">
    <location>
        <begin position="26"/>
        <end position="36"/>
    </location>
</feature>
<organism evidence="2 3">
    <name type="scientific">Mucuna pruriens</name>
    <name type="common">Velvet bean</name>
    <name type="synonym">Dolichos pruriens</name>
    <dbReference type="NCBI Taxonomy" id="157652"/>
    <lineage>
        <taxon>Eukaryota</taxon>
        <taxon>Viridiplantae</taxon>
        <taxon>Streptophyta</taxon>
        <taxon>Embryophyta</taxon>
        <taxon>Tracheophyta</taxon>
        <taxon>Spermatophyta</taxon>
        <taxon>Magnoliopsida</taxon>
        <taxon>eudicotyledons</taxon>
        <taxon>Gunneridae</taxon>
        <taxon>Pentapetalae</taxon>
        <taxon>rosids</taxon>
        <taxon>fabids</taxon>
        <taxon>Fabales</taxon>
        <taxon>Fabaceae</taxon>
        <taxon>Papilionoideae</taxon>
        <taxon>50 kb inversion clade</taxon>
        <taxon>NPAAA clade</taxon>
        <taxon>indigoferoid/millettioid clade</taxon>
        <taxon>Phaseoleae</taxon>
        <taxon>Mucuna</taxon>
    </lineage>
</organism>
<sequence length="299" mass="33594">PKLRTSQPNKSISEEAVLARPAKPSSAAQVTPGEASSSRSCSPFLNVAWCFNAASLSVKEPTHSGGLNPQRPIHRWRSIVVFPWRRVNPQYGNGQTFDSRRKNSSLRLSLIRLRRIRPRFAETMSESCFAESVADSLCQEQCMTRSSSYILHELDPEIDKTLCRLRKVRNIVVSNSGSSNSASNSNNSISVINNSDFSWCSSSNINSDCNFGLSNFQEPEPMENNDRTLKELATPDVVYQPWCIQYPQLEPTQTYELKSGLIHLLPKFYGLTGEDPHKNLKEFHVICSDEAVGDTERLH</sequence>
<comment type="caution">
    <text evidence="2">The sequence shown here is derived from an EMBL/GenBank/DDBJ whole genome shotgun (WGS) entry which is preliminary data.</text>
</comment>
<name>A0A371IGG4_MUCPR</name>
<accession>A0A371IGG4</accession>
<protein>
    <submittedName>
        <fullName evidence="2">Uncharacterized protein</fullName>
    </submittedName>
</protein>
<feature type="non-terminal residue" evidence="2">
    <location>
        <position position="1"/>
    </location>
</feature>
<dbReference type="EMBL" id="QJKJ01000125">
    <property type="protein sequence ID" value="RDY14139.1"/>
    <property type="molecule type" value="Genomic_DNA"/>
</dbReference>
<dbReference type="OrthoDB" id="911638at2759"/>
<proteinExistence type="predicted"/>
<evidence type="ECO:0000313" key="2">
    <source>
        <dbReference type="EMBL" id="RDY14139.1"/>
    </source>
</evidence>
<dbReference type="AlphaFoldDB" id="A0A371IGG4"/>
<dbReference type="Proteomes" id="UP000257109">
    <property type="component" value="Unassembled WGS sequence"/>
</dbReference>
<reference evidence="2" key="1">
    <citation type="submission" date="2018-05" db="EMBL/GenBank/DDBJ databases">
        <title>Draft genome of Mucuna pruriens seed.</title>
        <authorList>
            <person name="Nnadi N.E."/>
            <person name="Vos R."/>
            <person name="Hasami M.H."/>
            <person name="Devisetty U.K."/>
            <person name="Aguiy J.C."/>
        </authorList>
    </citation>
    <scope>NUCLEOTIDE SEQUENCE [LARGE SCALE GENOMIC DNA]</scope>
    <source>
        <strain evidence="2">JCA_2017</strain>
    </source>
</reference>
<evidence type="ECO:0000313" key="3">
    <source>
        <dbReference type="Proteomes" id="UP000257109"/>
    </source>
</evidence>
<evidence type="ECO:0000256" key="1">
    <source>
        <dbReference type="SAM" id="MobiDB-lite"/>
    </source>
</evidence>
<gene>
    <name evidence="2" type="ORF">CR513_00833</name>
</gene>